<dbReference type="EMBL" id="CYKH01000788">
    <property type="protein sequence ID" value="CUG39747.1"/>
    <property type="molecule type" value="Genomic_DNA"/>
</dbReference>
<feature type="compositionally biased region" description="Low complexity" evidence="1">
    <location>
        <begin position="1130"/>
        <end position="1145"/>
    </location>
</feature>
<feature type="compositionally biased region" description="Basic and acidic residues" evidence="1">
    <location>
        <begin position="1246"/>
        <end position="1257"/>
    </location>
</feature>
<feature type="compositionally biased region" description="Polar residues" evidence="1">
    <location>
        <begin position="1380"/>
        <end position="1391"/>
    </location>
</feature>
<proteinExistence type="predicted"/>
<feature type="domain" description="Protein kinase" evidence="2">
    <location>
        <begin position="81"/>
        <end position="405"/>
    </location>
</feature>
<dbReference type="Gene3D" id="1.10.510.10">
    <property type="entry name" value="Transferase(Phosphotransferase) domain 1"/>
    <property type="match status" value="1"/>
</dbReference>
<sequence length="1408" mass="150389">MGNNQASAIRGQFDTLELRESTKKQLWQVYFCTLKPQAATTLAAAAASPEKDQKVESDSPPASPTASRRPSSSFDGAESDKSAAAGHSKGESGTAATSAGESQQQPVTLVMLQLNTSHPSYRAANAPPKGLNPDHHVPSQYKLQYSMLEGSYKALQWLRDNPHRSLLRIRQVECNPSAETCPLVATTPYVSMEPVLMRLPLMGATEILYGLVKVAEALAHLHSNGRVHCGVSWKSVYLAYTTPSTTTARAEGSWVLGEPQFMSRGFGDDDHHLSGNTENIRDYFSEIRGARQDPSLLSYFAPEINNPYAASQLDWKKVPVGAGDVFSFGVMIDMVLNTERTRFAGTGSVFYNPATPRASHSEEAVTGKEAVEELRLFAKSCQVEDPTRRPDIERFFDLKVVHATTYVKIQQQLDHFRGSGVLQKVHFFYLLHAEALKVPYDQLVNRIIPRLLKTSVWADPTAEPFLRHLLVPVRGTPGSGKDGEAPTVMMTLPLAEDDALLVASHVPPPPQPQVVAGGPKERQSGDGDEIHDASSGSSSSSPIPKWPCVGLLQPTEYNALVGAFVKRALARVVQDLTTGKRARWSPRELDTVCPPHMLCVLLRYAETYIGTMSFTAVVVGGLLPLISLCLEHAQDYVVLEALHAFSVVHRYVMNVFERVQKQQRQPPPAAGGGGGAASSTAGDEAESLKSLIPSFAEDNGNKTSASAAAAAIAETASNARKIVVGIMVRNIFSMACCDAIPELRLLALTASVKALTCGSSGAWRHMPRGHAIACLSCSIALFTPSLMPQAAGKTNAPVHPFGSLRDAPLVDGEGNPASSSWLQVALRAVRFAQKIVAYLTPAEMTQDISPATSILLDRIFLTSSCGLWNNEDVPMSQVLAGECKLLLSKIFAQLSIEGGSHHQSTNNGGSGDTAEDDGNDDDEEDDNTFDAAAPLDTTQDLRKKTPKKRVAVVVDAHGWCTVRDPTPFQSGAALTDLLKGVPASYSRAAAAVRPKSSSQSRGKQDAGDSNVVTLGPWAGRLNLSPEQVKGLPTFSFVDCDYELNAAAVLRPDHVAAEIIAAASATRTYMPSLKAHPLAMCLPSRLPPSCAPEAILNLSNDDAGGSHSRKSKFNGIAAAAQQKKSQVLPTSAASAASSSSPAGSSSAEKKGPRRVRATIPLEAFEQQQQQQQEPQETAAPVVDAAPATEDASSSLEGPAATTPSTPTPNISPEDRNGGGAQEESYIEEDEDDDTQMIPRALSTGDQDGQHDATRRSELTRLTSPTRNETTAPEGSVVSTPKRLQHNSGGEESATATKRSEGGERRFDEDNSRDEGDDDALQSSVDVSHSQRHLHHDPDDEGEVAMTSQAAVAGNLKGAKQNSHNSVPRRKRAGTRTGGGSLNNSFATLSSPNGLVGDGKGSDSLTIDDL</sequence>
<organism evidence="3 4">
    <name type="scientific">Bodo saltans</name>
    <name type="common">Flagellated protozoan</name>
    <dbReference type="NCBI Taxonomy" id="75058"/>
    <lineage>
        <taxon>Eukaryota</taxon>
        <taxon>Discoba</taxon>
        <taxon>Euglenozoa</taxon>
        <taxon>Kinetoplastea</taxon>
        <taxon>Metakinetoplastina</taxon>
        <taxon>Eubodonida</taxon>
        <taxon>Bodonidae</taxon>
        <taxon>Bodo</taxon>
    </lineage>
</organism>
<evidence type="ECO:0000256" key="1">
    <source>
        <dbReference type="SAM" id="MobiDB-lite"/>
    </source>
</evidence>
<dbReference type="PROSITE" id="PS50011">
    <property type="entry name" value="PROTEIN_KINASE_DOM"/>
    <property type="match status" value="1"/>
</dbReference>
<name>A0A0S4IXF4_BODSA</name>
<reference evidence="4" key="1">
    <citation type="submission" date="2015-09" db="EMBL/GenBank/DDBJ databases">
        <authorList>
            <consortium name="Pathogen Informatics"/>
        </authorList>
    </citation>
    <scope>NUCLEOTIDE SEQUENCE [LARGE SCALE GENOMIC DNA]</scope>
    <source>
        <strain evidence="4">Lake Konstanz</strain>
    </source>
</reference>
<feature type="compositionally biased region" description="Basic and acidic residues" evidence="1">
    <location>
        <begin position="519"/>
        <end position="532"/>
    </location>
</feature>
<feature type="compositionally biased region" description="Polar residues" evidence="1">
    <location>
        <begin position="1258"/>
        <end position="1277"/>
    </location>
</feature>
<feature type="compositionally biased region" description="Basic and acidic residues" evidence="1">
    <location>
        <begin position="1296"/>
        <end position="1312"/>
    </location>
</feature>
<feature type="compositionally biased region" description="Low complexity" evidence="1">
    <location>
        <begin position="1164"/>
        <end position="1190"/>
    </location>
</feature>
<feature type="compositionally biased region" description="Acidic residues" evidence="1">
    <location>
        <begin position="913"/>
        <end position="928"/>
    </location>
</feature>
<dbReference type="GO" id="GO:0004672">
    <property type="term" value="F:protein kinase activity"/>
    <property type="evidence" value="ECO:0007669"/>
    <property type="project" value="InterPro"/>
</dbReference>
<accession>A0A0S4IXF4</accession>
<gene>
    <name evidence="3" type="ORF">BSAL_78825</name>
</gene>
<dbReference type="Proteomes" id="UP000051952">
    <property type="component" value="Unassembled WGS sequence"/>
</dbReference>
<feature type="compositionally biased region" description="Low complexity" evidence="1">
    <location>
        <begin position="58"/>
        <end position="73"/>
    </location>
</feature>
<dbReference type="VEuPathDB" id="TriTrypDB:BSAL_78825"/>
<feature type="compositionally biased region" description="Low complexity" evidence="1">
    <location>
        <begin position="1197"/>
        <end position="1207"/>
    </location>
</feature>
<feature type="region of interest" description="Disordered" evidence="1">
    <location>
        <begin position="1123"/>
        <end position="1152"/>
    </location>
</feature>
<dbReference type="InterPro" id="IPR011009">
    <property type="entry name" value="Kinase-like_dom_sf"/>
</dbReference>
<evidence type="ECO:0000259" key="2">
    <source>
        <dbReference type="PROSITE" id="PS50011"/>
    </source>
</evidence>
<dbReference type="PANTHER" id="PTHR12984:SF15">
    <property type="entry name" value="PROTEIN-ASSOCIATING WITH THE CARBOXYL-TERMINAL DOMAIN OF EZRIN"/>
    <property type="match status" value="1"/>
</dbReference>
<dbReference type="GO" id="GO:0005524">
    <property type="term" value="F:ATP binding"/>
    <property type="evidence" value="ECO:0007669"/>
    <property type="project" value="InterPro"/>
</dbReference>
<feature type="compositionally biased region" description="Polar residues" evidence="1">
    <location>
        <begin position="1284"/>
        <end position="1295"/>
    </location>
</feature>
<feature type="compositionally biased region" description="Acidic residues" evidence="1">
    <location>
        <begin position="1223"/>
        <end position="1233"/>
    </location>
</feature>
<protein>
    <recommendedName>
        <fullName evidence="2">Protein kinase domain-containing protein</fullName>
    </recommendedName>
</protein>
<feature type="compositionally biased region" description="Polar residues" evidence="1">
    <location>
        <begin position="94"/>
        <end position="104"/>
    </location>
</feature>
<dbReference type="PANTHER" id="PTHR12984">
    <property type="entry name" value="SCY1-RELATED S/T PROTEIN KINASE-LIKE"/>
    <property type="match status" value="1"/>
</dbReference>
<feature type="region of interest" description="Disordered" evidence="1">
    <location>
        <begin position="503"/>
        <end position="543"/>
    </location>
</feature>
<dbReference type="OrthoDB" id="9942861at2759"/>
<dbReference type="SUPFAM" id="SSF56112">
    <property type="entry name" value="Protein kinase-like (PK-like)"/>
    <property type="match status" value="1"/>
</dbReference>
<feature type="region of interest" description="Disordered" evidence="1">
    <location>
        <begin position="1164"/>
        <end position="1408"/>
    </location>
</feature>
<dbReference type="InterPro" id="IPR000719">
    <property type="entry name" value="Prot_kinase_dom"/>
</dbReference>
<feature type="region of interest" description="Disordered" evidence="1">
    <location>
        <begin position="899"/>
        <end position="947"/>
    </location>
</feature>
<keyword evidence="4" id="KW-1185">Reference proteome</keyword>
<dbReference type="InterPro" id="IPR051177">
    <property type="entry name" value="CIK-Related_Protein"/>
</dbReference>
<evidence type="ECO:0000313" key="4">
    <source>
        <dbReference type="Proteomes" id="UP000051952"/>
    </source>
</evidence>
<feature type="region of interest" description="Disordered" evidence="1">
    <location>
        <begin position="41"/>
        <end position="104"/>
    </location>
</feature>
<evidence type="ECO:0000313" key="3">
    <source>
        <dbReference type="EMBL" id="CUG39747.1"/>
    </source>
</evidence>